<dbReference type="InterPro" id="IPR001516">
    <property type="entry name" value="Proton_antipo_N"/>
</dbReference>
<feature type="domain" description="NADH:quinone oxidoreductase/Mrp antiporter transmembrane" evidence="20">
    <location>
        <begin position="141"/>
        <end position="442"/>
    </location>
</feature>
<dbReference type="GO" id="GO:0042773">
    <property type="term" value="P:ATP synthesis coupled electron transport"/>
    <property type="evidence" value="ECO:0007669"/>
    <property type="project" value="InterPro"/>
</dbReference>
<dbReference type="GO" id="GO:0003954">
    <property type="term" value="F:NADH dehydrogenase activity"/>
    <property type="evidence" value="ECO:0007669"/>
    <property type="project" value="TreeGrafter"/>
</dbReference>
<evidence type="ECO:0000256" key="15">
    <source>
        <dbReference type="ARBA" id="ARBA00023078"/>
    </source>
</evidence>
<feature type="transmembrane region" description="Helical" evidence="19">
    <location>
        <begin position="85"/>
        <end position="109"/>
    </location>
</feature>
<comment type="subcellular location">
    <subcellularLocation>
        <location evidence="2 19">Plastid</location>
        <location evidence="2 19">Chloroplast thylakoid membrane</location>
        <topology evidence="2 19">Multi-pass membrane protein</topology>
    </subcellularLocation>
</comment>
<feature type="transmembrane region" description="Helical" evidence="19">
    <location>
        <begin position="393"/>
        <end position="412"/>
    </location>
</feature>
<comment type="function">
    <text evidence="1 19">NDH shuttles electrons from NAD(P)H:plastoquinone, via FMN and iron-sulfur (Fe-S) centers, to quinones in the photosynthetic chain and possibly in a chloroplast respiratory chain. The immediate electron acceptor for the enzyme in this species is believed to be plastoquinone. Couples the redox reaction to proton translocation, and thus conserves the redox energy in a proton gradient.</text>
</comment>
<feature type="transmembrane region" description="Helical" evidence="19">
    <location>
        <begin position="6"/>
        <end position="28"/>
    </location>
</feature>
<evidence type="ECO:0000259" key="21">
    <source>
        <dbReference type="Pfam" id="PF00662"/>
    </source>
</evidence>
<comment type="subunit">
    <text evidence="4 19">NDH is composed of at least 16 different subunits, 5 of which are encoded in the nucleus.</text>
</comment>
<name>A0A481Y0L0_9MAGN</name>
<proteinExistence type="inferred from homology"/>
<dbReference type="Gene3D" id="1.20.5.2700">
    <property type="match status" value="1"/>
</dbReference>
<dbReference type="PANTHER" id="PTHR42829">
    <property type="entry name" value="NADH-UBIQUINONE OXIDOREDUCTASE CHAIN 5"/>
    <property type="match status" value="1"/>
</dbReference>
<evidence type="ECO:0000256" key="10">
    <source>
        <dbReference type="ARBA" id="ARBA00022857"/>
    </source>
</evidence>
<evidence type="ECO:0000256" key="12">
    <source>
        <dbReference type="ARBA" id="ARBA00022967"/>
    </source>
</evidence>
<dbReference type="PRINTS" id="PR01434">
    <property type="entry name" value="NADHDHGNASE5"/>
</dbReference>
<dbReference type="NCBIfam" id="NF005141">
    <property type="entry name" value="PRK06590.1"/>
    <property type="match status" value="1"/>
</dbReference>
<evidence type="ECO:0000259" key="22">
    <source>
        <dbReference type="Pfam" id="PF01010"/>
    </source>
</evidence>
<reference evidence="23" key="1">
    <citation type="journal article" date="2019" name="Mol. Phylogenet. Evol.">
        <title>Chloroplast genomic data provide new and robust insights into the phylogeny and evolution of the Ranunculaceae.</title>
        <authorList>
            <person name="Zhai W."/>
            <person name="Duan X."/>
            <person name="Zhang R."/>
            <person name="Guo C."/>
            <person name="Li L."/>
            <person name="Xu G."/>
            <person name="Shan H."/>
            <person name="Kong H."/>
            <person name="Ren Y."/>
        </authorList>
    </citation>
    <scope>NUCLEOTIDE SEQUENCE</scope>
</reference>
<dbReference type="NCBIfam" id="TIGR01974">
    <property type="entry name" value="NDH_I_L"/>
    <property type="match status" value="1"/>
</dbReference>
<keyword evidence="11 19" id="KW-0618">Plastoquinone</keyword>
<keyword evidence="16 19" id="KW-0472">Membrane</keyword>
<evidence type="ECO:0000313" key="23">
    <source>
        <dbReference type="EMBL" id="QBK49309.1"/>
    </source>
</evidence>
<dbReference type="GO" id="GO:0009535">
    <property type="term" value="C:chloroplast thylakoid membrane"/>
    <property type="evidence" value="ECO:0007669"/>
    <property type="project" value="UniProtKB-SubCell"/>
</dbReference>
<feature type="transmembrane region" description="Helical" evidence="19">
    <location>
        <begin position="424"/>
        <end position="447"/>
    </location>
</feature>
<keyword evidence="6 19" id="KW-0813">Transport</keyword>
<dbReference type="GeneID" id="39702003"/>
<dbReference type="AlphaFoldDB" id="A0A481Y0L0"/>
<feature type="transmembrane region" description="Helical" evidence="19">
    <location>
        <begin position="145"/>
        <end position="166"/>
    </location>
</feature>
<evidence type="ECO:0000256" key="8">
    <source>
        <dbReference type="ARBA" id="ARBA00022692"/>
    </source>
</evidence>
<dbReference type="Pfam" id="PF00662">
    <property type="entry name" value="Proton_antipo_N"/>
    <property type="match status" value="1"/>
</dbReference>
<evidence type="ECO:0000256" key="2">
    <source>
        <dbReference type="ARBA" id="ARBA00004454"/>
    </source>
</evidence>
<evidence type="ECO:0000256" key="3">
    <source>
        <dbReference type="ARBA" id="ARBA00008200"/>
    </source>
</evidence>
<dbReference type="Pfam" id="PF01010">
    <property type="entry name" value="Proton_antipo_C"/>
    <property type="match status" value="1"/>
</dbReference>
<organism evidence="23">
    <name type="scientific">Dichocarpum fargesii</name>
    <dbReference type="NCBI Taxonomy" id="1055743"/>
    <lineage>
        <taxon>Eukaryota</taxon>
        <taxon>Viridiplantae</taxon>
        <taxon>Streptophyta</taxon>
        <taxon>Embryophyta</taxon>
        <taxon>Tracheophyta</taxon>
        <taxon>Spermatophyta</taxon>
        <taxon>Magnoliopsida</taxon>
        <taxon>Ranunculales</taxon>
        <taxon>Ranunculaceae</taxon>
        <taxon>Thalictroideae</taxon>
        <taxon>Dichocarpum</taxon>
    </lineage>
</organism>
<dbReference type="Pfam" id="PF00361">
    <property type="entry name" value="Proton_antipo_M"/>
    <property type="match status" value="1"/>
</dbReference>
<keyword evidence="13 19" id="KW-1133">Transmembrane helix</keyword>
<feature type="transmembrane region" description="Helical" evidence="19">
    <location>
        <begin position="187"/>
        <end position="203"/>
    </location>
</feature>
<comment type="similarity">
    <text evidence="3 19">Belongs to the complex I subunit 5 family.</text>
</comment>
<keyword evidence="15 19" id="KW-0793">Thylakoid</keyword>
<keyword evidence="19 23" id="KW-0934">Plastid</keyword>
<evidence type="ECO:0000256" key="13">
    <source>
        <dbReference type="ARBA" id="ARBA00022989"/>
    </source>
</evidence>
<dbReference type="PRINTS" id="PR01435">
    <property type="entry name" value="NPOXDRDTASE5"/>
</dbReference>
<keyword evidence="14 19" id="KW-0520">NAD</keyword>
<feature type="transmembrane region" description="Helical" evidence="19">
    <location>
        <begin position="260"/>
        <end position="281"/>
    </location>
</feature>
<accession>A0A481Y0L0</accession>
<evidence type="ECO:0000256" key="5">
    <source>
        <dbReference type="ARBA" id="ARBA00018648"/>
    </source>
</evidence>
<dbReference type="InterPro" id="IPR003945">
    <property type="entry name" value="NU5C-like"/>
</dbReference>
<evidence type="ECO:0000256" key="7">
    <source>
        <dbReference type="ARBA" id="ARBA00022528"/>
    </source>
</evidence>
<evidence type="ECO:0000256" key="9">
    <source>
        <dbReference type="ARBA" id="ARBA00022719"/>
    </source>
</evidence>
<evidence type="ECO:0000256" key="17">
    <source>
        <dbReference type="ARBA" id="ARBA00047726"/>
    </source>
</evidence>
<feature type="transmembrane region" description="Helical" evidence="19">
    <location>
        <begin position="40"/>
        <end position="60"/>
    </location>
</feature>
<evidence type="ECO:0000256" key="4">
    <source>
        <dbReference type="ARBA" id="ARBA00011199"/>
    </source>
</evidence>
<keyword evidence="9 19" id="KW-0874">Quinone</keyword>
<feature type="transmembrane region" description="Helical" evidence="19">
    <location>
        <begin position="327"/>
        <end position="348"/>
    </location>
</feature>
<sequence>MEHTYQYAWIIPLVPLPVPIAIGMGLLLVPVATKSIRRIWAFPSVLLLSIVMIFSADLSIQQINGSPIYQYVWSWTINNDFSLDFGYLIDPLTSIMLILITTVGIMVLIYSDNYMSHDRGYLRFFAYMGFFNASMLGLVTSSNLIQIYIFWELVGMCSYLLIGFWFTRLLAASACQKAFVTNRVGDFGLFLGILGLYWATGSFEFRDLFEIVNNLMDNNESNSLFLTLCASLLFVGAIAKSAQFPLHVWLPDAMEGPTPISALIHAATMVAAGIFLVARLLPLFTAIPYIMNIISLVGIITILLGATLALAQRDIKRSLAYSTMSQLGYIMLALGMGSYRAALFHLITHAYSKALLFLGSGSIIHSMETLVGYSPDKSQNMALMGGLTKYVPITKTSFLLGTLSLCGIPPLACFWSKDEILNDSWAYSPIFAIIACFTAGLTAFYMFRMYLLTFEGHLNLNFQNYSGKKNNVFYSISIWGKRGTKKKYPIDANVRNMTRSLITINNFANKKKATYPYESDNTMLLPLLVLVLFTLFVGSIGIPFGQGRTHFDILSKWLIPSINFLHSNSNNYFDWYEFVRNATFSVSIAFFGIFIAFLLYGPAYSYFQNFNLINFFVNVKLGPRRIFRDKIKNVIYNWSYNRGYIDIFYAKTLTRGIRGLAKLTNFFDRQVIDGITNGIGVTSFFVAEIMKYVGGGRISSYLFFYLFYVSIFLVICNVIYFQSFFSFFISN</sequence>
<dbReference type="InterPro" id="IPR018393">
    <property type="entry name" value="NADHpl_OxRdtase_5_subgr"/>
</dbReference>
<gene>
    <name evidence="19 23" type="primary">ndhF</name>
</gene>
<evidence type="ECO:0000256" key="14">
    <source>
        <dbReference type="ARBA" id="ARBA00023027"/>
    </source>
</evidence>
<evidence type="ECO:0000259" key="20">
    <source>
        <dbReference type="Pfam" id="PF00361"/>
    </source>
</evidence>
<keyword evidence="8 19" id="KW-0812">Transmembrane</keyword>
<keyword evidence="7 19" id="KW-0150">Chloroplast</keyword>
<dbReference type="EMBL" id="MK569485">
    <property type="protein sequence ID" value="QBK49309.1"/>
    <property type="molecule type" value="Genomic_DNA"/>
</dbReference>
<feature type="domain" description="NADH:ubiquinone/plastoquinone oxidoreductase chloroplast chain 5 C-terminal" evidence="22">
    <location>
        <begin position="485"/>
        <end position="668"/>
    </location>
</feature>
<evidence type="ECO:0000256" key="1">
    <source>
        <dbReference type="ARBA" id="ARBA00004059"/>
    </source>
</evidence>
<comment type="catalytic activity">
    <reaction evidence="18 19">
        <text>a plastoquinone + NADH + (n+1) H(+)(in) = a plastoquinol + NAD(+) + n H(+)(out)</text>
        <dbReference type="Rhea" id="RHEA:42608"/>
        <dbReference type="Rhea" id="RHEA-COMP:9561"/>
        <dbReference type="Rhea" id="RHEA-COMP:9562"/>
        <dbReference type="ChEBI" id="CHEBI:15378"/>
        <dbReference type="ChEBI" id="CHEBI:17757"/>
        <dbReference type="ChEBI" id="CHEBI:57540"/>
        <dbReference type="ChEBI" id="CHEBI:57945"/>
        <dbReference type="ChEBI" id="CHEBI:62192"/>
    </reaction>
</comment>
<dbReference type="InterPro" id="IPR001750">
    <property type="entry name" value="ND/Mrp_TM"/>
</dbReference>
<evidence type="ECO:0000256" key="11">
    <source>
        <dbReference type="ARBA" id="ARBA00022957"/>
    </source>
</evidence>
<dbReference type="RefSeq" id="YP_009577070.1">
    <property type="nucleotide sequence ID" value="NC_041478.1"/>
</dbReference>
<dbReference type="GO" id="GO:0008137">
    <property type="term" value="F:NADH dehydrogenase (ubiquinone) activity"/>
    <property type="evidence" value="ECO:0007669"/>
    <property type="project" value="InterPro"/>
</dbReference>
<feature type="transmembrane region" description="Helical" evidence="19">
    <location>
        <begin position="524"/>
        <end position="544"/>
    </location>
</feature>
<evidence type="ECO:0000256" key="18">
    <source>
        <dbReference type="ARBA" id="ARBA00048026"/>
    </source>
</evidence>
<feature type="transmembrane region" description="Helical" evidence="19">
    <location>
        <begin position="287"/>
        <end position="311"/>
    </location>
</feature>
<dbReference type="InterPro" id="IPR002128">
    <property type="entry name" value="NADH_UbQ_OxRdtase_chlpt_su5_C"/>
</dbReference>
<feature type="transmembrane region" description="Helical" evidence="19">
    <location>
        <begin position="701"/>
        <end position="721"/>
    </location>
</feature>
<evidence type="ECO:0000256" key="19">
    <source>
        <dbReference type="RuleBase" id="RU364062"/>
    </source>
</evidence>
<evidence type="ECO:0000256" key="6">
    <source>
        <dbReference type="ARBA" id="ARBA00022448"/>
    </source>
</evidence>
<dbReference type="EC" id="7.1.1.-" evidence="19"/>
<feature type="domain" description="NADH-Ubiquinone oxidoreductase (complex I) chain 5 N-terminal" evidence="21">
    <location>
        <begin position="75"/>
        <end position="125"/>
    </location>
</feature>
<keyword evidence="12" id="KW-1278">Translocase</keyword>
<feature type="transmembrane region" description="Helical" evidence="19">
    <location>
        <begin position="582"/>
        <end position="600"/>
    </location>
</feature>
<dbReference type="GO" id="GO:0048038">
    <property type="term" value="F:quinone binding"/>
    <property type="evidence" value="ECO:0007669"/>
    <property type="project" value="UniProtKB-KW"/>
</dbReference>
<geneLocation type="chloroplast" evidence="23"/>
<dbReference type="PANTHER" id="PTHR42829:SF2">
    <property type="entry name" value="NADH-UBIQUINONE OXIDOREDUCTASE CHAIN 5"/>
    <property type="match status" value="1"/>
</dbReference>
<evidence type="ECO:0000256" key="16">
    <source>
        <dbReference type="ARBA" id="ARBA00023136"/>
    </source>
</evidence>
<dbReference type="GO" id="GO:0015990">
    <property type="term" value="P:electron transport coupled proton transport"/>
    <property type="evidence" value="ECO:0007669"/>
    <property type="project" value="TreeGrafter"/>
</dbReference>
<feature type="transmembrane region" description="Helical" evidence="19">
    <location>
        <begin position="121"/>
        <end position="139"/>
    </location>
</feature>
<keyword evidence="10 19" id="KW-0521">NADP</keyword>
<protein>
    <recommendedName>
        <fullName evidence="5 19">NAD(P)H-quinone oxidoreductase subunit 5, chloroplastic</fullName>
        <ecNumber evidence="19">7.1.1.-</ecNumber>
    </recommendedName>
    <alternativeName>
        <fullName evidence="19">NADH-plastoquinone oxidoreductase subunit 5</fullName>
    </alternativeName>
</protein>
<comment type="catalytic activity">
    <reaction evidence="17 19">
        <text>a plastoquinone + NADPH + (n+1) H(+)(in) = a plastoquinol + NADP(+) + n H(+)(out)</text>
        <dbReference type="Rhea" id="RHEA:42612"/>
        <dbReference type="Rhea" id="RHEA-COMP:9561"/>
        <dbReference type="Rhea" id="RHEA-COMP:9562"/>
        <dbReference type="ChEBI" id="CHEBI:15378"/>
        <dbReference type="ChEBI" id="CHEBI:17757"/>
        <dbReference type="ChEBI" id="CHEBI:57783"/>
        <dbReference type="ChEBI" id="CHEBI:58349"/>
        <dbReference type="ChEBI" id="CHEBI:62192"/>
    </reaction>
</comment>